<dbReference type="PANTHER" id="PTHR31036">
    <property type="entry name" value="FANCD2 OPPOSITE STRAND PROTEIN"/>
    <property type="match status" value="1"/>
</dbReference>
<evidence type="ECO:0000313" key="1">
    <source>
        <dbReference type="Proteomes" id="UP000515156"/>
    </source>
</evidence>
<dbReference type="Proteomes" id="UP000515156">
    <property type="component" value="Chromosome 6"/>
</dbReference>
<gene>
    <name evidence="2" type="primary">FANCD2OS</name>
</gene>
<organism evidence="1 2">
    <name type="scientific">Microcaecilia unicolor</name>
    <dbReference type="NCBI Taxonomy" id="1415580"/>
    <lineage>
        <taxon>Eukaryota</taxon>
        <taxon>Metazoa</taxon>
        <taxon>Chordata</taxon>
        <taxon>Craniata</taxon>
        <taxon>Vertebrata</taxon>
        <taxon>Euteleostomi</taxon>
        <taxon>Amphibia</taxon>
        <taxon>Gymnophiona</taxon>
        <taxon>Siphonopidae</taxon>
        <taxon>Microcaecilia</taxon>
    </lineage>
</organism>
<protein>
    <submittedName>
        <fullName evidence="2">FANCD2 opposite strand protein</fullName>
    </submittedName>
</protein>
<dbReference type="AlphaFoldDB" id="A0A6P7YMV0"/>
<sequence>MAGYQLWSPWTPLDESFQWLRRTTPRPSTKHPFRAAQCFQASTSDLEIQLRFQDLAGVIDSTALEAGLSSRLPGSSSEQRTIKNKKDIIKPEPVRLSGVDSVFGRIITVQAPKWTGTFRVSEKSAFSKIISREHKWPMGLKEPQIQMTIAMCKQLLRSILLLYATYKKCTFALEHSK</sequence>
<accession>A0A6P7YMV0</accession>
<dbReference type="GeneID" id="115473576"/>
<dbReference type="InParanoid" id="A0A6P7YMV0"/>
<dbReference type="KEGG" id="muo:115473576"/>
<dbReference type="RefSeq" id="XP_030064510.1">
    <property type="nucleotide sequence ID" value="XM_030208650.1"/>
</dbReference>
<dbReference type="Pfam" id="PF15124">
    <property type="entry name" value="FANCD2OS"/>
    <property type="match status" value="1"/>
</dbReference>
<dbReference type="OrthoDB" id="9433753at2759"/>
<dbReference type="InterPro" id="IPR027966">
    <property type="entry name" value="FANCD2OS"/>
</dbReference>
<dbReference type="PANTHER" id="PTHR31036:SF0">
    <property type="entry name" value="FANCD2 OPPOSITE STRAND PROTEIN"/>
    <property type="match status" value="1"/>
</dbReference>
<dbReference type="CTD" id="115795"/>
<reference evidence="2" key="1">
    <citation type="submission" date="2025-08" db="UniProtKB">
        <authorList>
            <consortium name="RefSeq"/>
        </authorList>
    </citation>
    <scope>IDENTIFICATION</scope>
</reference>
<name>A0A6P7YMV0_9AMPH</name>
<keyword evidence="1" id="KW-1185">Reference proteome</keyword>
<proteinExistence type="predicted"/>
<evidence type="ECO:0000313" key="2">
    <source>
        <dbReference type="RefSeq" id="XP_030064510.1"/>
    </source>
</evidence>